<gene>
    <name evidence="1" type="ORF">PDJAM_G00224300</name>
</gene>
<organism evidence="1 2">
    <name type="scientific">Pangasius djambal</name>
    <dbReference type="NCBI Taxonomy" id="1691987"/>
    <lineage>
        <taxon>Eukaryota</taxon>
        <taxon>Metazoa</taxon>
        <taxon>Chordata</taxon>
        <taxon>Craniata</taxon>
        <taxon>Vertebrata</taxon>
        <taxon>Euteleostomi</taxon>
        <taxon>Actinopterygii</taxon>
        <taxon>Neopterygii</taxon>
        <taxon>Teleostei</taxon>
        <taxon>Ostariophysi</taxon>
        <taxon>Siluriformes</taxon>
        <taxon>Pangasiidae</taxon>
        <taxon>Pangasius</taxon>
    </lineage>
</organism>
<name>A0ACC5YEY6_9TELE</name>
<keyword evidence="2" id="KW-1185">Reference proteome</keyword>
<protein>
    <submittedName>
        <fullName evidence="1">Uncharacterized protein</fullName>
    </submittedName>
</protein>
<evidence type="ECO:0000313" key="2">
    <source>
        <dbReference type="Proteomes" id="UP000830395"/>
    </source>
</evidence>
<accession>A0ACC5YEY6</accession>
<dbReference type="Proteomes" id="UP000830395">
    <property type="component" value="Chromosome 6"/>
</dbReference>
<evidence type="ECO:0000313" key="1">
    <source>
        <dbReference type="EMBL" id="MCJ8733501.1"/>
    </source>
</evidence>
<dbReference type="EMBL" id="CM040980">
    <property type="protein sequence ID" value="MCJ8733501.1"/>
    <property type="molecule type" value="Genomic_DNA"/>
</dbReference>
<sequence length="238" mass="27483">MACVKIYLCSNPDDSVTERKALREHVFPKIRDHCRRMHGVDFRVIDPYEEPNPDKWPTQQVRLQLIEECRQNSLGPFFVGLVGAQYGAACLPEQVELSEFLTVLRVCQEMGFSSEVLEKCYRRDDNTIPPSFCLLSQHEHYKYNSQKIDKNGWDDALAKGRKTLNDVITQCVLEGSIDQANAQKYFKSRLENDLRFALDGRSVTDIKRQNRTFGPLCKSDSNMDEGPYTCGYYTLCRF</sequence>
<proteinExistence type="predicted"/>
<comment type="caution">
    <text evidence="1">The sequence shown here is derived from an EMBL/GenBank/DDBJ whole genome shotgun (WGS) entry which is preliminary data.</text>
</comment>
<reference evidence="1" key="1">
    <citation type="submission" date="2020-02" db="EMBL/GenBank/DDBJ databases">
        <title>Genome sequencing of the panga catfish, Pangasius djambal.</title>
        <authorList>
            <person name="Wen M."/>
            <person name="Zahm M."/>
            <person name="Roques C."/>
            <person name="Cabau C."/>
            <person name="Klopp C."/>
            <person name="Donnadieu C."/>
            <person name="Jouanno E."/>
            <person name="Avarre J.-C."/>
            <person name="Campet M."/>
            <person name="Ha T."/>
            <person name="Dugue R."/>
            <person name="Lampietro C."/>
            <person name="Louis A."/>
            <person name="Herpin A."/>
            <person name="Echchiki A."/>
            <person name="Berthelot C."/>
            <person name="Parey E."/>
            <person name="Roest-Crollius H."/>
            <person name="Braasch I."/>
            <person name="Postlethwait J.H."/>
            <person name="Bobe J."/>
            <person name="Montfort J."/>
            <person name="Bouchez O."/>
            <person name="Begum T."/>
            <person name="Schartl M."/>
            <person name="Gustiano R."/>
            <person name="Guiguen Y."/>
        </authorList>
    </citation>
    <scope>NUCLEOTIDE SEQUENCE</scope>
    <source>
        <strain evidence="1">Pdj_M5554</strain>
    </source>
</reference>